<evidence type="ECO:0000259" key="11">
    <source>
        <dbReference type="PROSITE" id="PS50111"/>
    </source>
</evidence>
<evidence type="ECO:0000313" key="13">
    <source>
        <dbReference type="EMBL" id="MBB6678357.1"/>
    </source>
</evidence>
<dbReference type="InterPro" id="IPR003660">
    <property type="entry name" value="HAMP_dom"/>
</dbReference>
<evidence type="ECO:0000256" key="4">
    <source>
        <dbReference type="ARBA" id="ARBA00022692"/>
    </source>
</evidence>
<dbReference type="EMBL" id="JACJVN010000055">
    <property type="protein sequence ID" value="MBB6678357.1"/>
    <property type="molecule type" value="Genomic_DNA"/>
</dbReference>
<dbReference type="SMART" id="SM00283">
    <property type="entry name" value="MA"/>
    <property type="match status" value="1"/>
</dbReference>
<name>A0A841THC8_9BACL</name>
<protein>
    <submittedName>
        <fullName evidence="13">Methyl-accepting chemotaxis protein</fullName>
    </submittedName>
</protein>
<dbReference type="Pfam" id="PF00672">
    <property type="entry name" value="HAMP"/>
    <property type="match status" value="1"/>
</dbReference>
<dbReference type="Gene3D" id="1.10.287.950">
    <property type="entry name" value="Methyl-accepting chemotaxis protein"/>
    <property type="match status" value="1"/>
</dbReference>
<dbReference type="SUPFAM" id="SSF58104">
    <property type="entry name" value="Methyl-accepting chemotaxis protein (MCP) signaling domain"/>
    <property type="match status" value="1"/>
</dbReference>
<dbReference type="PROSITE" id="PS50885">
    <property type="entry name" value="HAMP"/>
    <property type="match status" value="1"/>
</dbReference>
<proteinExistence type="inferred from homology"/>
<keyword evidence="6 10" id="KW-0472">Membrane</keyword>
<comment type="similarity">
    <text evidence="8">Belongs to the methyl-accepting chemotaxis (MCP) protein family.</text>
</comment>
<evidence type="ECO:0000256" key="8">
    <source>
        <dbReference type="ARBA" id="ARBA00029447"/>
    </source>
</evidence>
<dbReference type="SMART" id="SM00304">
    <property type="entry name" value="HAMP"/>
    <property type="match status" value="1"/>
</dbReference>
<evidence type="ECO:0000256" key="3">
    <source>
        <dbReference type="ARBA" id="ARBA00022500"/>
    </source>
</evidence>
<evidence type="ECO:0000256" key="7">
    <source>
        <dbReference type="ARBA" id="ARBA00023224"/>
    </source>
</evidence>
<dbReference type="InterPro" id="IPR004089">
    <property type="entry name" value="MCPsignal_dom"/>
</dbReference>
<organism evidence="13 14">
    <name type="scientific">Cohnella lubricantis</name>
    <dbReference type="NCBI Taxonomy" id="2163172"/>
    <lineage>
        <taxon>Bacteria</taxon>
        <taxon>Bacillati</taxon>
        <taxon>Bacillota</taxon>
        <taxon>Bacilli</taxon>
        <taxon>Bacillales</taxon>
        <taxon>Paenibacillaceae</taxon>
        <taxon>Cohnella</taxon>
    </lineage>
</organism>
<dbReference type="Gene3D" id="3.30.450.20">
    <property type="entry name" value="PAS domain"/>
    <property type="match status" value="2"/>
</dbReference>
<feature type="transmembrane region" description="Helical" evidence="10">
    <location>
        <begin position="20"/>
        <end position="39"/>
    </location>
</feature>
<dbReference type="GO" id="GO:0005886">
    <property type="term" value="C:plasma membrane"/>
    <property type="evidence" value="ECO:0007669"/>
    <property type="project" value="UniProtKB-SubCell"/>
</dbReference>
<evidence type="ECO:0000256" key="1">
    <source>
        <dbReference type="ARBA" id="ARBA00004651"/>
    </source>
</evidence>
<keyword evidence="14" id="KW-1185">Reference proteome</keyword>
<accession>A0A841THC8</accession>
<sequence length="677" mass="72821">MTLANMNPFRKGFSVGSKLFITFFVGIVVFVVLVGTLSYRISEGIITKQAENSFDQTIDKTADNVNMTLANIESASKKLAVDASFTQNAKQLIDLTDKSKRTQLLNAVNESFRSAKADSDKIASVTVLYDGGGFSSEGETITSDAFQADWVPTVMEAGGQPIWLAPPGNGEDFIKAKDDYTPEPMLMIARLLRNVKTGEDIGILAVEVKVESLQSSFDGIEGDVFIQDATGKYVYHSDASKLGQPTEYADLQEGAEEISTSSGQQLVASQGLEGTEWLLVGSIPLSLLTKDTVQIAQVTIYTAIAAAVFAALVGWGVVRIIARPITSIANLMERAASGDLTGRAPATRRKDEIGKLSSHFNEMMSNTGELIRETIDSAAAVFETAASVEQASRSTEASASRIAESTRDIAEGSASLSSDAESGVVLAEQIMVGVGRVIDSNADMESKAGQVRRVGEEGQEHLRSLSETTGQVEQANRAINLRMEALSEQTASVTGLLDQLNRLARQINILSLNAAIEANRVGAAGKGFQVIAQEMGGLAKESETHLGRVASWMQSMVSDITLTTDEMNKARPLFEQQFGAIKQAEQLFGDIGERMNQFTESLNDGSDKVRQMEAAQRTLQETIMNVGAVSEQSTASVQEVAAMTGEQAEISAKLVDHAKQLATLSERLKELLVRFRV</sequence>
<evidence type="ECO:0000256" key="5">
    <source>
        <dbReference type="ARBA" id="ARBA00022989"/>
    </source>
</evidence>
<dbReference type="PANTHER" id="PTHR32089">
    <property type="entry name" value="METHYL-ACCEPTING CHEMOTAXIS PROTEIN MCPB"/>
    <property type="match status" value="1"/>
</dbReference>
<keyword evidence="3" id="KW-0145">Chemotaxis</keyword>
<keyword evidence="7 9" id="KW-0807">Transducer</keyword>
<evidence type="ECO:0000256" key="6">
    <source>
        <dbReference type="ARBA" id="ARBA00023136"/>
    </source>
</evidence>
<feature type="domain" description="Methyl-accepting transducer" evidence="11">
    <location>
        <begin position="391"/>
        <end position="641"/>
    </location>
</feature>
<dbReference type="CDD" id="cd06225">
    <property type="entry name" value="HAMP"/>
    <property type="match status" value="1"/>
</dbReference>
<evidence type="ECO:0000313" key="14">
    <source>
        <dbReference type="Proteomes" id="UP000574133"/>
    </source>
</evidence>
<dbReference type="Pfam" id="PF02743">
    <property type="entry name" value="dCache_1"/>
    <property type="match status" value="1"/>
</dbReference>
<dbReference type="GO" id="GO:0006935">
    <property type="term" value="P:chemotaxis"/>
    <property type="evidence" value="ECO:0007669"/>
    <property type="project" value="UniProtKB-KW"/>
</dbReference>
<evidence type="ECO:0000259" key="12">
    <source>
        <dbReference type="PROSITE" id="PS50885"/>
    </source>
</evidence>
<dbReference type="Gene3D" id="6.10.340.10">
    <property type="match status" value="1"/>
</dbReference>
<dbReference type="AlphaFoldDB" id="A0A841THC8"/>
<comment type="subcellular location">
    <subcellularLocation>
        <location evidence="1">Cell membrane</location>
        <topology evidence="1">Multi-pass membrane protein</topology>
    </subcellularLocation>
</comment>
<dbReference type="PANTHER" id="PTHR32089:SF112">
    <property type="entry name" value="LYSOZYME-LIKE PROTEIN-RELATED"/>
    <property type="match status" value="1"/>
</dbReference>
<evidence type="ECO:0000256" key="2">
    <source>
        <dbReference type="ARBA" id="ARBA00022475"/>
    </source>
</evidence>
<dbReference type="InterPro" id="IPR033479">
    <property type="entry name" value="dCache_1"/>
</dbReference>
<dbReference type="PROSITE" id="PS50111">
    <property type="entry name" value="CHEMOTAXIS_TRANSDUC_2"/>
    <property type="match status" value="1"/>
</dbReference>
<evidence type="ECO:0000256" key="10">
    <source>
        <dbReference type="SAM" id="Phobius"/>
    </source>
</evidence>
<gene>
    <name evidence="13" type="ORF">H4Q31_13705</name>
</gene>
<dbReference type="Pfam" id="PF00015">
    <property type="entry name" value="MCPsignal"/>
    <property type="match status" value="1"/>
</dbReference>
<keyword evidence="5 10" id="KW-1133">Transmembrane helix</keyword>
<feature type="domain" description="HAMP" evidence="12">
    <location>
        <begin position="319"/>
        <end position="372"/>
    </location>
</feature>
<feature type="transmembrane region" description="Helical" evidence="10">
    <location>
        <begin position="298"/>
        <end position="318"/>
    </location>
</feature>
<evidence type="ECO:0000256" key="9">
    <source>
        <dbReference type="PROSITE-ProRule" id="PRU00284"/>
    </source>
</evidence>
<keyword evidence="2" id="KW-1003">Cell membrane</keyword>
<dbReference type="Proteomes" id="UP000574133">
    <property type="component" value="Unassembled WGS sequence"/>
</dbReference>
<dbReference type="GO" id="GO:0007165">
    <property type="term" value="P:signal transduction"/>
    <property type="evidence" value="ECO:0007669"/>
    <property type="project" value="UniProtKB-KW"/>
</dbReference>
<reference evidence="13 14" key="1">
    <citation type="submission" date="2020-08" db="EMBL/GenBank/DDBJ databases">
        <title>Cohnella phylogeny.</title>
        <authorList>
            <person name="Dunlap C."/>
        </authorList>
    </citation>
    <scope>NUCLEOTIDE SEQUENCE [LARGE SCALE GENOMIC DNA]</scope>
    <source>
        <strain evidence="13 14">DSM 103658</strain>
    </source>
</reference>
<keyword evidence="4 10" id="KW-0812">Transmembrane</keyword>
<comment type="caution">
    <text evidence="13">The sequence shown here is derived from an EMBL/GenBank/DDBJ whole genome shotgun (WGS) entry which is preliminary data.</text>
</comment>